<gene>
    <name evidence="9" type="ORF">HHUSO_G32556</name>
</gene>
<keyword evidence="4" id="KW-0472">Membrane</keyword>
<dbReference type="Gene3D" id="2.60.40.10">
    <property type="entry name" value="Immunoglobulins"/>
    <property type="match status" value="1"/>
</dbReference>
<dbReference type="InterPro" id="IPR036179">
    <property type="entry name" value="Ig-like_dom_sf"/>
</dbReference>
<dbReference type="InterPro" id="IPR013783">
    <property type="entry name" value="Ig-like_fold"/>
</dbReference>
<comment type="subcellular location">
    <subcellularLocation>
        <location evidence="1">Cell membrane</location>
    </subcellularLocation>
</comment>
<evidence type="ECO:0000256" key="7">
    <source>
        <dbReference type="ARBA" id="ARBA00023288"/>
    </source>
</evidence>
<keyword evidence="3" id="KW-0732">Signal</keyword>
<reference evidence="9 10" key="1">
    <citation type="submission" date="2021-05" db="EMBL/GenBank/DDBJ databases">
        <authorList>
            <person name="Zahm M."/>
            <person name="Klopp C."/>
            <person name="Cabau C."/>
            <person name="Kuhl H."/>
            <person name="Suciu R."/>
            <person name="Ciorpac M."/>
            <person name="Holostenco D."/>
            <person name="Gessner J."/>
            <person name="Wuertz S."/>
            <person name="Hohne C."/>
            <person name="Stock M."/>
            <person name="Gislard M."/>
            <person name="Lluch J."/>
            <person name="Milhes M."/>
            <person name="Lampietro C."/>
            <person name="Lopez Roques C."/>
            <person name="Donnadieu C."/>
            <person name="Du K."/>
            <person name="Schartl M."/>
            <person name="Guiguen Y."/>
        </authorList>
    </citation>
    <scope>NUCLEOTIDE SEQUENCE [LARGE SCALE GENOMIC DNA]</scope>
    <source>
        <strain evidence="9">Hh-F2</strain>
        <tissue evidence="9">Blood</tissue>
    </source>
</reference>
<evidence type="ECO:0000313" key="9">
    <source>
        <dbReference type="EMBL" id="KAK6469138.1"/>
    </source>
</evidence>
<evidence type="ECO:0000256" key="1">
    <source>
        <dbReference type="ARBA" id="ARBA00004236"/>
    </source>
</evidence>
<name>A0ABR0Y9N8_HUSHU</name>
<sequence length="183" mass="20522">MGMVHCGAVQSVSQKKPQNMPSKMNSLLALAALLAVLPAIYSQIIACKTEDNKLRVDCTYDVPTVSPINYEFSFSRMGRETIIITNMTSQSDPKNKFTASVKHMPPNSYRMEMTNFQVNESTTFTCKARNTNRNTNNLNILVEEGEAAVCYVLTGNLKKQALFLFTNLLHCCILFNMPYGRDC</sequence>
<keyword evidence="2" id="KW-1003">Cell membrane</keyword>
<dbReference type="SUPFAM" id="SSF48726">
    <property type="entry name" value="Immunoglobulin"/>
    <property type="match status" value="1"/>
</dbReference>
<keyword evidence="7" id="KW-0449">Lipoprotein</keyword>
<evidence type="ECO:0000256" key="4">
    <source>
        <dbReference type="ARBA" id="ARBA00023136"/>
    </source>
</evidence>
<comment type="caution">
    <text evidence="9">The sequence shown here is derived from an EMBL/GenBank/DDBJ whole genome shotgun (WGS) entry which is preliminary data.</text>
</comment>
<dbReference type="PANTHER" id="PTHR19226">
    <property type="entry name" value="THY-1 MEMBRANE GLYCOPROTEIN"/>
    <property type="match status" value="1"/>
</dbReference>
<keyword evidence="6" id="KW-0325">Glycoprotein</keyword>
<evidence type="ECO:0000256" key="2">
    <source>
        <dbReference type="ARBA" id="ARBA00022475"/>
    </source>
</evidence>
<evidence type="ECO:0000256" key="3">
    <source>
        <dbReference type="ARBA" id="ARBA00022729"/>
    </source>
</evidence>
<accession>A0ABR0Y9N8</accession>
<keyword evidence="8" id="KW-0393">Immunoglobulin domain</keyword>
<evidence type="ECO:0000256" key="8">
    <source>
        <dbReference type="ARBA" id="ARBA00023319"/>
    </source>
</evidence>
<organism evidence="9 10">
    <name type="scientific">Huso huso</name>
    <name type="common">Beluga</name>
    <name type="synonym">Acipenser huso</name>
    <dbReference type="NCBI Taxonomy" id="61971"/>
    <lineage>
        <taxon>Eukaryota</taxon>
        <taxon>Metazoa</taxon>
        <taxon>Chordata</taxon>
        <taxon>Craniata</taxon>
        <taxon>Vertebrata</taxon>
        <taxon>Euteleostomi</taxon>
        <taxon>Actinopterygii</taxon>
        <taxon>Chondrostei</taxon>
        <taxon>Acipenseriformes</taxon>
        <taxon>Acipenseridae</taxon>
        <taxon>Huso</taxon>
    </lineage>
</organism>
<keyword evidence="10" id="KW-1185">Reference proteome</keyword>
<dbReference type="PANTHER" id="PTHR19226:SF2">
    <property type="entry name" value="THY-1 MEMBRANE GLYCOPROTEIN"/>
    <property type="match status" value="1"/>
</dbReference>
<protein>
    <submittedName>
        <fullName evidence="9">Thy-1 membrane glycoprotein-like</fullName>
    </submittedName>
</protein>
<keyword evidence="5" id="KW-1015">Disulfide bond</keyword>
<dbReference type="EMBL" id="JAHFZB010000040">
    <property type="protein sequence ID" value="KAK6469138.1"/>
    <property type="molecule type" value="Genomic_DNA"/>
</dbReference>
<evidence type="ECO:0000256" key="5">
    <source>
        <dbReference type="ARBA" id="ARBA00023157"/>
    </source>
</evidence>
<dbReference type="Proteomes" id="UP001369086">
    <property type="component" value="Unassembled WGS sequence"/>
</dbReference>
<evidence type="ECO:0000256" key="6">
    <source>
        <dbReference type="ARBA" id="ARBA00023180"/>
    </source>
</evidence>
<dbReference type="InterPro" id="IPR033292">
    <property type="entry name" value="THY1"/>
</dbReference>
<proteinExistence type="predicted"/>
<evidence type="ECO:0000313" key="10">
    <source>
        <dbReference type="Proteomes" id="UP001369086"/>
    </source>
</evidence>